<feature type="transmembrane region" description="Helical" evidence="1">
    <location>
        <begin position="16"/>
        <end position="36"/>
    </location>
</feature>
<name>A0A1H9TUW0_9PSEU</name>
<protein>
    <submittedName>
        <fullName evidence="2">Uncharacterized protein</fullName>
    </submittedName>
</protein>
<gene>
    <name evidence="2" type="ORF">SAMN05216195_108145</name>
</gene>
<dbReference type="AlphaFoldDB" id="A0A1H9TUW0"/>
<feature type="transmembrane region" description="Helical" evidence="1">
    <location>
        <begin position="42"/>
        <end position="61"/>
    </location>
</feature>
<dbReference type="EMBL" id="FOFT01000008">
    <property type="protein sequence ID" value="SES00822.1"/>
    <property type="molecule type" value="Genomic_DNA"/>
</dbReference>
<sequence>MTIEQRPVQQWCESPLVILGVSGSLAVLIGVLPLMWGFNPAIATALAALLVVAFAITVKFAPNRK</sequence>
<proteinExistence type="predicted"/>
<dbReference type="OrthoDB" id="3698687at2"/>
<evidence type="ECO:0000313" key="3">
    <source>
        <dbReference type="Proteomes" id="UP000199028"/>
    </source>
</evidence>
<dbReference type="Proteomes" id="UP000199028">
    <property type="component" value="Unassembled WGS sequence"/>
</dbReference>
<accession>A0A1H9TUW0</accession>
<evidence type="ECO:0000313" key="2">
    <source>
        <dbReference type="EMBL" id="SES00822.1"/>
    </source>
</evidence>
<keyword evidence="1" id="KW-0812">Transmembrane</keyword>
<organism evidence="2 3">
    <name type="scientific">Lentzea flaviverrucosa</name>
    <dbReference type="NCBI Taxonomy" id="200379"/>
    <lineage>
        <taxon>Bacteria</taxon>
        <taxon>Bacillati</taxon>
        <taxon>Actinomycetota</taxon>
        <taxon>Actinomycetes</taxon>
        <taxon>Pseudonocardiales</taxon>
        <taxon>Pseudonocardiaceae</taxon>
        <taxon>Lentzea</taxon>
    </lineage>
</organism>
<keyword evidence="1" id="KW-1133">Transmembrane helix</keyword>
<dbReference type="RefSeq" id="WP_090067236.1">
    <property type="nucleotide sequence ID" value="NZ_FOFT01000008.1"/>
</dbReference>
<reference evidence="3" key="1">
    <citation type="submission" date="2016-10" db="EMBL/GenBank/DDBJ databases">
        <authorList>
            <person name="Varghese N."/>
            <person name="Submissions S."/>
        </authorList>
    </citation>
    <scope>NUCLEOTIDE SEQUENCE [LARGE SCALE GENOMIC DNA]</scope>
    <source>
        <strain evidence="3">CGMCC 4.578</strain>
    </source>
</reference>
<keyword evidence="1" id="KW-0472">Membrane</keyword>
<keyword evidence="3" id="KW-1185">Reference proteome</keyword>
<evidence type="ECO:0000256" key="1">
    <source>
        <dbReference type="SAM" id="Phobius"/>
    </source>
</evidence>